<accession>A0A2I0U7A4</accession>
<dbReference type="AlphaFoldDB" id="A0A2I0U7A4"/>
<organism evidence="1 2">
    <name type="scientific">Limosa lapponica baueri</name>
    <dbReference type="NCBI Taxonomy" id="1758121"/>
    <lineage>
        <taxon>Eukaryota</taxon>
        <taxon>Metazoa</taxon>
        <taxon>Chordata</taxon>
        <taxon>Craniata</taxon>
        <taxon>Vertebrata</taxon>
        <taxon>Euteleostomi</taxon>
        <taxon>Archelosauria</taxon>
        <taxon>Archosauria</taxon>
        <taxon>Dinosauria</taxon>
        <taxon>Saurischia</taxon>
        <taxon>Theropoda</taxon>
        <taxon>Coelurosauria</taxon>
        <taxon>Aves</taxon>
        <taxon>Neognathae</taxon>
        <taxon>Neoaves</taxon>
        <taxon>Charadriiformes</taxon>
        <taxon>Scolopacidae</taxon>
        <taxon>Limosa</taxon>
    </lineage>
</organism>
<reference evidence="2" key="2">
    <citation type="submission" date="2017-12" db="EMBL/GenBank/DDBJ databases">
        <title>Genome sequence of the Bar-tailed Godwit (Limosa lapponica baueri).</title>
        <authorList>
            <person name="Lima N.C.B."/>
            <person name="Parody-Merino A.M."/>
            <person name="Battley P.F."/>
            <person name="Fidler A.E."/>
            <person name="Prosdocimi F."/>
        </authorList>
    </citation>
    <scope>NUCLEOTIDE SEQUENCE [LARGE SCALE GENOMIC DNA]</scope>
</reference>
<dbReference type="Proteomes" id="UP000233556">
    <property type="component" value="Unassembled WGS sequence"/>
</dbReference>
<sequence length="87" mass="9812">MLCLEVKPEELFCIQKSMYPLKMALIIEFTDLSVHQLNRSRRSQPRGLGPLGSLGLCVDSLRNSTGNRFFAVNANILLVNGKYSKIR</sequence>
<gene>
    <name evidence="1" type="ORF">llap_7750</name>
</gene>
<protein>
    <submittedName>
        <fullName evidence="1">Uncharacterized protein</fullName>
    </submittedName>
</protein>
<keyword evidence="2" id="KW-1185">Reference proteome</keyword>
<proteinExistence type="predicted"/>
<evidence type="ECO:0000313" key="1">
    <source>
        <dbReference type="EMBL" id="PKU41946.1"/>
    </source>
</evidence>
<evidence type="ECO:0000313" key="2">
    <source>
        <dbReference type="Proteomes" id="UP000233556"/>
    </source>
</evidence>
<name>A0A2I0U7A4_LIMLA</name>
<reference evidence="2" key="1">
    <citation type="submission" date="2017-11" db="EMBL/GenBank/DDBJ databases">
        <authorList>
            <person name="Lima N.C."/>
            <person name="Parody-Merino A.M."/>
            <person name="Battley P.F."/>
            <person name="Fidler A.E."/>
            <person name="Prosdocimi F."/>
        </authorList>
    </citation>
    <scope>NUCLEOTIDE SEQUENCE [LARGE SCALE GENOMIC DNA]</scope>
</reference>
<dbReference type="EMBL" id="KZ506054">
    <property type="protein sequence ID" value="PKU41946.1"/>
    <property type="molecule type" value="Genomic_DNA"/>
</dbReference>